<keyword evidence="2" id="KW-0472">Membrane</keyword>
<name>A0A369JNV5_HYPMA</name>
<dbReference type="STRING" id="39966.A0A369JNV5"/>
<evidence type="ECO:0008006" key="5">
    <source>
        <dbReference type="Google" id="ProtNLM"/>
    </source>
</evidence>
<reference evidence="3" key="1">
    <citation type="submission" date="2018-04" db="EMBL/GenBank/DDBJ databases">
        <title>Whole genome sequencing of Hypsizygus marmoreus.</title>
        <authorList>
            <person name="Choi I.-G."/>
            <person name="Min B."/>
            <person name="Kim J.-G."/>
            <person name="Kim S."/>
            <person name="Oh Y.-L."/>
            <person name="Kong W.-S."/>
            <person name="Park H."/>
            <person name="Jeong J."/>
            <person name="Song E.-S."/>
        </authorList>
    </citation>
    <scope>NUCLEOTIDE SEQUENCE [LARGE SCALE GENOMIC DNA]</scope>
    <source>
        <strain evidence="3">51987-8</strain>
    </source>
</reference>
<dbReference type="EMBL" id="LUEZ02000048">
    <property type="protein sequence ID" value="RDB22900.1"/>
    <property type="molecule type" value="Genomic_DNA"/>
</dbReference>
<proteinExistence type="predicted"/>
<feature type="region of interest" description="Disordered" evidence="1">
    <location>
        <begin position="285"/>
        <end position="310"/>
    </location>
</feature>
<accession>A0A369JNV5</accession>
<gene>
    <name evidence="3" type="ORF">Hypma_009718</name>
</gene>
<feature type="transmembrane region" description="Helical" evidence="2">
    <location>
        <begin position="21"/>
        <end position="47"/>
    </location>
</feature>
<protein>
    <recommendedName>
        <fullName evidence="5">G-protein coupled receptors family 1 profile domain-containing protein</fullName>
    </recommendedName>
</protein>
<keyword evidence="2" id="KW-0812">Transmembrane</keyword>
<feature type="transmembrane region" description="Helical" evidence="2">
    <location>
        <begin position="169"/>
        <end position="193"/>
    </location>
</feature>
<feature type="transmembrane region" description="Helical" evidence="2">
    <location>
        <begin position="99"/>
        <end position="116"/>
    </location>
</feature>
<keyword evidence="2" id="KW-1133">Transmembrane helix</keyword>
<evidence type="ECO:0000256" key="2">
    <source>
        <dbReference type="SAM" id="Phobius"/>
    </source>
</evidence>
<feature type="transmembrane region" description="Helical" evidence="2">
    <location>
        <begin position="128"/>
        <end position="149"/>
    </location>
</feature>
<feature type="transmembrane region" description="Helical" evidence="2">
    <location>
        <begin position="59"/>
        <end position="79"/>
    </location>
</feature>
<keyword evidence="4" id="KW-1185">Reference proteome</keyword>
<dbReference type="OrthoDB" id="3038990at2759"/>
<feature type="transmembrane region" description="Helical" evidence="2">
    <location>
        <begin position="228"/>
        <end position="246"/>
    </location>
</feature>
<comment type="caution">
    <text evidence="3">The sequence shown here is derived from an EMBL/GenBank/DDBJ whole genome shotgun (WGS) entry which is preliminary data.</text>
</comment>
<sequence length="310" mass="34408">MSNQSYILNPLTPLAFLPPDIAYQFTISTYVAIGSVGALVWDILLNFNLDYQLLFKDTLTFPTAAYFLSRFSVLVYSLLDVIVQTAPLGNHCHSVEKAICVFYHIAFSSTSLLFFLRVRAVFYRNRLIILFDFLLWLAVLGGSLTIATVGGATELGPTKYCQLEPPKGYISAAPITLTVFDTFVFLAVSWHLISTSCAGNTNNPRMKGVLLGKYIPAFSRAVLQNGQVYYLVSVTTNLTIITLSFLSGLPPIFRYMLIFNCTLTNMMACKVFRNIKFGTFRQTPMPSHAKGSMGSSTKDSGSRPRAVMKK</sequence>
<dbReference type="InParanoid" id="A0A369JNV5"/>
<evidence type="ECO:0000313" key="3">
    <source>
        <dbReference type="EMBL" id="RDB22900.1"/>
    </source>
</evidence>
<evidence type="ECO:0000313" key="4">
    <source>
        <dbReference type="Proteomes" id="UP000076154"/>
    </source>
</evidence>
<evidence type="ECO:0000256" key="1">
    <source>
        <dbReference type="SAM" id="MobiDB-lite"/>
    </source>
</evidence>
<organism evidence="3 4">
    <name type="scientific">Hypsizygus marmoreus</name>
    <name type="common">White beech mushroom</name>
    <name type="synonym">Agaricus marmoreus</name>
    <dbReference type="NCBI Taxonomy" id="39966"/>
    <lineage>
        <taxon>Eukaryota</taxon>
        <taxon>Fungi</taxon>
        <taxon>Dikarya</taxon>
        <taxon>Basidiomycota</taxon>
        <taxon>Agaricomycotina</taxon>
        <taxon>Agaricomycetes</taxon>
        <taxon>Agaricomycetidae</taxon>
        <taxon>Agaricales</taxon>
        <taxon>Tricholomatineae</taxon>
        <taxon>Lyophyllaceae</taxon>
        <taxon>Hypsizygus</taxon>
    </lineage>
</organism>
<dbReference type="Proteomes" id="UP000076154">
    <property type="component" value="Unassembled WGS sequence"/>
</dbReference>
<dbReference type="AlphaFoldDB" id="A0A369JNV5"/>